<comment type="caution">
    <text evidence="1">The sequence shown here is derived from an EMBL/GenBank/DDBJ whole genome shotgun (WGS) entry which is preliminary data.</text>
</comment>
<dbReference type="PANTHER" id="PTHR46434">
    <property type="entry name" value="GENETIC INTERACTOR OF PROHIBITINS 3, MITOCHONDRIAL"/>
    <property type="match status" value="1"/>
</dbReference>
<sequence length="128" mass="14097">MYGICKEVNVMKSYYQIYEERVCRRGRPLSISLIPPSSKDRVEELGRWVSRTVQISGEKWDQSSVDIAVAGVGWIAFALSGAATLEVCTWEGVAVTVREAMVFDMAAVFERPGFTALKATSKAGAQKT</sequence>
<dbReference type="AlphaFoldDB" id="A0A176WPE2"/>
<evidence type="ECO:0000313" key="2">
    <source>
        <dbReference type="Proteomes" id="UP000077202"/>
    </source>
</evidence>
<dbReference type="InterPro" id="IPR050896">
    <property type="entry name" value="Mito_lipid_metab_GTPase"/>
</dbReference>
<name>A0A176WPE2_MARPO</name>
<organism evidence="1 2">
    <name type="scientific">Marchantia polymorpha subsp. ruderalis</name>
    <dbReference type="NCBI Taxonomy" id="1480154"/>
    <lineage>
        <taxon>Eukaryota</taxon>
        <taxon>Viridiplantae</taxon>
        <taxon>Streptophyta</taxon>
        <taxon>Embryophyta</taxon>
        <taxon>Marchantiophyta</taxon>
        <taxon>Marchantiopsida</taxon>
        <taxon>Marchantiidae</taxon>
        <taxon>Marchantiales</taxon>
        <taxon>Marchantiaceae</taxon>
        <taxon>Marchantia</taxon>
    </lineage>
</organism>
<proteinExistence type="predicted"/>
<dbReference type="EMBL" id="LVLJ01000445">
    <property type="protein sequence ID" value="OAE34162.1"/>
    <property type="molecule type" value="Genomic_DNA"/>
</dbReference>
<accession>A0A176WPE2</accession>
<keyword evidence="2" id="KW-1185">Reference proteome</keyword>
<dbReference type="PANTHER" id="PTHR46434:SF1">
    <property type="entry name" value="GENETIC INTERACTOR OF PROHIBITINS 3, MITOCHONDRIAL"/>
    <property type="match status" value="1"/>
</dbReference>
<dbReference type="GO" id="GO:0005739">
    <property type="term" value="C:mitochondrion"/>
    <property type="evidence" value="ECO:0007669"/>
    <property type="project" value="TreeGrafter"/>
</dbReference>
<protein>
    <submittedName>
        <fullName evidence="1">Uncharacterized protein</fullName>
    </submittedName>
</protein>
<evidence type="ECO:0000313" key="1">
    <source>
        <dbReference type="EMBL" id="OAE34162.1"/>
    </source>
</evidence>
<dbReference type="Proteomes" id="UP000077202">
    <property type="component" value="Unassembled WGS sequence"/>
</dbReference>
<gene>
    <name evidence="1" type="ORF">AXG93_1593s1210</name>
</gene>
<reference evidence="1" key="1">
    <citation type="submission" date="2016-03" db="EMBL/GenBank/DDBJ databases">
        <title>Mechanisms controlling the formation of the plant cell surface in tip-growing cells are functionally conserved among land plants.</title>
        <authorList>
            <person name="Honkanen S."/>
            <person name="Jones V.A."/>
            <person name="Morieri G."/>
            <person name="Champion C."/>
            <person name="Hetherington A.J."/>
            <person name="Kelly S."/>
            <person name="Saint-Marcoux D."/>
            <person name="Proust H."/>
            <person name="Prescott H."/>
            <person name="Dolan L."/>
        </authorList>
    </citation>
    <scope>NUCLEOTIDE SEQUENCE [LARGE SCALE GENOMIC DNA]</scope>
    <source>
        <tissue evidence="1">Whole gametophyte</tissue>
    </source>
</reference>